<protein>
    <submittedName>
        <fullName evidence="1">DUF6422 family protein</fullName>
    </submittedName>
</protein>
<evidence type="ECO:0000313" key="1">
    <source>
        <dbReference type="EMBL" id="MFC4612569.1"/>
    </source>
</evidence>
<comment type="caution">
    <text evidence="1">The sequence shown here is derived from an EMBL/GenBank/DDBJ whole genome shotgun (WGS) entry which is preliminary data.</text>
</comment>
<accession>A0ABV9GIU2</accession>
<dbReference type="Proteomes" id="UP001595993">
    <property type="component" value="Unassembled WGS sequence"/>
</dbReference>
<reference evidence="2" key="1">
    <citation type="journal article" date="2019" name="Int. J. Syst. Evol. Microbiol.">
        <title>The Global Catalogue of Microorganisms (GCM) 10K type strain sequencing project: providing services to taxonomists for standard genome sequencing and annotation.</title>
        <authorList>
            <consortium name="The Broad Institute Genomics Platform"/>
            <consortium name="The Broad Institute Genome Sequencing Center for Infectious Disease"/>
            <person name="Wu L."/>
            <person name="Ma J."/>
        </authorList>
    </citation>
    <scope>NUCLEOTIDE SEQUENCE [LARGE SCALE GENOMIC DNA]</scope>
    <source>
        <strain evidence="2">CGMCC 4.7139</strain>
    </source>
</reference>
<proteinExistence type="predicted"/>
<dbReference type="RefSeq" id="WP_381202832.1">
    <property type="nucleotide sequence ID" value="NZ_JBHSFE010000038.1"/>
</dbReference>
<evidence type="ECO:0000313" key="2">
    <source>
        <dbReference type="Proteomes" id="UP001595993"/>
    </source>
</evidence>
<dbReference type="InterPro" id="IPR046307">
    <property type="entry name" value="DUF6422"/>
</dbReference>
<gene>
    <name evidence="1" type="ORF">ACFO9E_33205</name>
</gene>
<keyword evidence="2" id="KW-1185">Reference proteome</keyword>
<name>A0ABV9GIU2_9ACTN</name>
<sequence>MMSYLPDGLSDEHVRALREAARLVSQARGAAADMLARSGIDPGPASHGSLEFCTGVESPGPPIRSCGCPGFRGDSDFCFSQYQDFTGPDIGAGAIIRVCGHSREDHEAI</sequence>
<dbReference type="EMBL" id="JBHSFE010000038">
    <property type="protein sequence ID" value="MFC4612569.1"/>
    <property type="molecule type" value="Genomic_DNA"/>
</dbReference>
<organism evidence="1 2">
    <name type="scientific">Streptomyces maoxianensis</name>
    <dbReference type="NCBI Taxonomy" id="1459942"/>
    <lineage>
        <taxon>Bacteria</taxon>
        <taxon>Bacillati</taxon>
        <taxon>Actinomycetota</taxon>
        <taxon>Actinomycetes</taxon>
        <taxon>Kitasatosporales</taxon>
        <taxon>Streptomycetaceae</taxon>
        <taxon>Streptomyces</taxon>
    </lineage>
</organism>
<dbReference type="Pfam" id="PF19986">
    <property type="entry name" value="DUF6422"/>
    <property type="match status" value="1"/>
</dbReference>